<name>A0A9P6GZB6_9MICR</name>
<evidence type="ECO:0000313" key="4">
    <source>
        <dbReference type="EMBL" id="KAF9762699.1"/>
    </source>
</evidence>
<evidence type="ECO:0000256" key="3">
    <source>
        <dbReference type="PROSITE-ProRule" id="PRU00023"/>
    </source>
</evidence>
<dbReference type="SUPFAM" id="SSF48403">
    <property type="entry name" value="Ankyrin repeat"/>
    <property type="match status" value="1"/>
</dbReference>
<accession>A0A9P6GZB6</accession>
<dbReference type="PANTHER" id="PTHR24201">
    <property type="entry name" value="ANK_REP_REGION DOMAIN-CONTAINING PROTEIN"/>
    <property type="match status" value="1"/>
</dbReference>
<feature type="repeat" description="ANK" evidence="3">
    <location>
        <begin position="309"/>
        <end position="341"/>
    </location>
</feature>
<dbReference type="PROSITE" id="PS50088">
    <property type="entry name" value="ANK_REPEAT"/>
    <property type="match status" value="2"/>
</dbReference>
<dbReference type="Pfam" id="PF12796">
    <property type="entry name" value="Ank_2"/>
    <property type="match status" value="1"/>
</dbReference>
<evidence type="ECO:0000313" key="5">
    <source>
        <dbReference type="Proteomes" id="UP000740883"/>
    </source>
</evidence>
<sequence length="452" mass="52965">MKLEKLEVITKKRMTLAEFIINDKNEEQQREALLNLVDLTEYYKAMGIHSNHSLKPVSRVKYTGGAERRNSFRRNLQSLRLALLDGRSYKLNFPLLQCNFKRVDLIFVLAMVKGRTDIVYHFLNYGFPGDINSPIFGTRLTPSYFQLACALDYEILLMFLEYSPAFHLTWNGLTPQMIASFNCFSLYYKQPWEFLTTTQYLLMNRVRNIYLRKDRDEPIFLLDFMCMNKHIIALKKLLDKHPELANLSRFCYISHSNLNVLRILTGYQTRPNQEYSGVTPLHIAAFENNISILVTFLYIKCNPNVQDWDGDTPLHVAARKKHYAALELLIRCGGRMDIKNKENVSIEEIIKEQGWKRTPPTYFGTEVLPNIMDMDKDRKIFNNLKLVLDHIVHNTAQADKRRSRFTIINLLSFSNKESEVEQKINKLHSITPYIYQKHDPKLCLELFTSLIE</sequence>
<dbReference type="OrthoDB" id="194358at2759"/>
<comment type="caution">
    <text evidence="4">The sequence shown here is derived from an EMBL/GenBank/DDBJ whole genome shotgun (WGS) entry which is preliminary data.</text>
</comment>
<dbReference type="EMBL" id="SBJO01000142">
    <property type="protein sequence ID" value="KAF9762699.1"/>
    <property type="molecule type" value="Genomic_DNA"/>
</dbReference>
<evidence type="ECO:0000256" key="2">
    <source>
        <dbReference type="ARBA" id="ARBA00023043"/>
    </source>
</evidence>
<dbReference type="InterPro" id="IPR050776">
    <property type="entry name" value="Ank_Repeat/CDKN_Inhibitor"/>
</dbReference>
<evidence type="ECO:0000256" key="1">
    <source>
        <dbReference type="ARBA" id="ARBA00022737"/>
    </source>
</evidence>
<keyword evidence="2 3" id="KW-0040">ANK repeat</keyword>
<dbReference type="Gene3D" id="1.25.40.20">
    <property type="entry name" value="Ankyrin repeat-containing domain"/>
    <property type="match status" value="1"/>
</dbReference>
<reference evidence="4 5" key="1">
    <citation type="journal article" date="2020" name="Genome Biol. Evol.">
        <title>Comparative genomics of strictly vertically transmitted, feminizing microsporidia endosymbionts of amphipod crustaceans.</title>
        <authorList>
            <person name="Cormier A."/>
            <person name="Chebbi M.A."/>
            <person name="Giraud I."/>
            <person name="Wattier R."/>
            <person name="Teixeira M."/>
            <person name="Gilbert C."/>
            <person name="Rigaud T."/>
            <person name="Cordaux R."/>
        </authorList>
    </citation>
    <scope>NUCLEOTIDE SEQUENCE [LARGE SCALE GENOMIC DNA]</scope>
    <source>
        <strain evidence="4 5">Ou3-Ou53</strain>
    </source>
</reference>
<dbReference type="AlphaFoldDB" id="A0A9P6GZB6"/>
<dbReference type="InterPro" id="IPR036770">
    <property type="entry name" value="Ankyrin_rpt-contain_sf"/>
</dbReference>
<dbReference type="SMART" id="SM00248">
    <property type="entry name" value="ANK"/>
    <property type="match status" value="4"/>
</dbReference>
<dbReference type="PROSITE" id="PS50297">
    <property type="entry name" value="ANK_REP_REGION"/>
    <property type="match status" value="2"/>
</dbReference>
<proteinExistence type="predicted"/>
<gene>
    <name evidence="4" type="primary">Ank1</name>
    <name evidence="4" type="ORF">NGRA_1820</name>
</gene>
<keyword evidence="1" id="KW-0677">Repeat</keyword>
<dbReference type="Proteomes" id="UP000740883">
    <property type="component" value="Unassembled WGS sequence"/>
</dbReference>
<keyword evidence="5" id="KW-1185">Reference proteome</keyword>
<organism evidence="4 5">
    <name type="scientific">Nosema granulosis</name>
    <dbReference type="NCBI Taxonomy" id="83296"/>
    <lineage>
        <taxon>Eukaryota</taxon>
        <taxon>Fungi</taxon>
        <taxon>Fungi incertae sedis</taxon>
        <taxon>Microsporidia</taxon>
        <taxon>Nosematidae</taxon>
        <taxon>Nosema</taxon>
    </lineage>
</organism>
<protein>
    <submittedName>
        <fullName evidence="4">Ankyrin-1</fullName>
    </submittedName>
</protein>
<feature type="repeat" description="ANK" evidence="3">
    <location>
        <begin position="276"/>
        <end position="308"/>
    </location>
</feature>
<dbReference type="InterPro" id="IPR002110">
    <property type="entry name" value="Ankyrin_rpt"/>
</dbReference>